<accession>A0A2P6RNK6</accession>
<dbReference type="Gramene" id="PRQ48019">
    <property type="protein sequence ID" value="PRQ48019"/>
    <property type="gene ID" value="RchiOBHm_Chr2g0106041"/>
</dbReference>
<reference evidence="1 2" key="1">
    <citation type="journal article" date="2018" name="Nat. Genet.">
        <title>The Rosa genome provides new insights in the design of modern roses.</title>
        <authorList>
            <person name="Bendahmane M."/>
        </authorList>
    </citation>
    <scope>NUCLEOTIDE SEQUENCE [LARGE SCALE GENOMIC DNA]</scope>
    <source>
        <strain evidence="2">cv. Old Blush</strain>
    </source>
</reference>
<gene>
    <name evidence="1" type="ORF">RchiOBHm_Chr2g0106041</name>
</gene>
<evidence type="ECO:0000313" key="2">
    <source>
        <dbReference type="Proteomes" id="UP000238479"/>
    </source>
</evidence>
<comment type="caution">
    <text evidence="1">The sequence shown here is derived from an EMBL/GenBank/DDBJ whole genome shotgun (WGS) entry which is preliminary data.</text>
</comment>
<organism evidence="1 2">
    <name type="scientific">Rosa chinensis</name>
    <name type="common">China rose</name>
    <dbReference type="NCBI Taxonomy" id="74649"/>
    <lineage>
        <taxon>Eukaryota</taxon>
        <taxon>Viridiplantae</taxon>
        <taxon>Streptophyta</taxon>
        <taxon>Embryophyta</taxon>
        <taxon>Tracheophyta</taxon>
        <taxon>Spermatophyta</taxon>
        <taxon>Magnoliopsida</taxon>
        <taxon>eudicotyledons</taxon>
        <taxon>Gunneridae</taxon>
        <taxon>Pentapetalae</taxon>
        <taxon>rosids</taxon>
        <taxon>fabids</taxon>
        <taxon>Rosales</taxon>
        <taxon>Rosaceae</taxon>
        <taxon>Rosoideae</taxon>
        <taxon>Rosoideae incertae sedis</taxon>
        <taxon>Rosa</taxon>
    </lineage>
</organism>
<dbReference type="Proteomes" id="UP000238479">
    <property type="component" value="Chromosome 2"/>
</dbReference>
<dbReference type="EMBL" id="PDCK01000040">
    <property type="protein sequence ID" value="PRQ48019.1"/>
    <property type="molecule type" value="Genomic_DNA"/>
</dbReference>
<proteinExistence type="predicted"/>
<evidence type="ECO:0000313" key="1">
    <source>
        <dbReference type="EMBL" id="PRQ48019.1"/>
    </source>
</evidence>
<name>A0A2P6RNK6_ROSCH</name>
<dbReference type="AlphaFoldDB" id="A0A2P6RNK6"/>
<protein>
    <submittedName>
        <fullName evidence="1">Uncharacterized protein</fullName>
    </submittedName>
</protein>
<sequence>MFIWTLPGMVHRDAARHGSSETLPRHVFLLQKPVNTKKVEIMEGRESQPLW</sequence>
<keyword evidence="2" id="KW-1185">Reference proteome</keyword>